<evidence type="ECO:0000259" key="3">
    <source>
        <dbReference type="SMART" id="SM00645"/>
    </source>
</evidence>
<dbReference type="SMART" id="SM00645">
    <property type="entry name" value="Pept_C1"/>
    <property type="match status" value="1"/>
</dbReference>
<protein>
    <recommendedName>
        <fullName evidence="3">Peptidase C1A papain C-terminal domain-containing protein</fullName>
    </recommendedName>
</protein>
<sequence length="368" mass="40368">MKIPPASTSIFVALIVRANSSNGADNQYRSEYVEMAGHDVRESYYSPLPHTYLSDDEIPDEFTWQNVNGKCYLTHLLNQHVPQYCGSCWAHGALSALADRIKIARDAQGDDINLSIQWVLNCGTETAGSCMGGSHTGTYQFIKDHGPIPYDTCQPYIACSSDSQEGFCGHVDTTCNALNTCRTCSTFSSNGGSCVGLNYYPNATIAEYGVINGENKEDAVMKIKKEIKARGPVAATINANPLRDFMGGKIFDEDGHPTQPDHIISIVGWGKDADSGKEYWQVRNSWGSYWGEEGFFRVVLGKNMLGIEDGVAWATPGQFTVKNIPCTEDGSTCGDSVNRKGAMHFISQEYIDPSVYYADASTFLRSKK</sequence>
<keyword evidence="5" id="KW-1185">Reference proteome</keyword>
<feature type="domain" description="Peptidase C1A papain C-terminal" evidence="3">
    <location>
        <begin position="58"/>
        <end position="315"/>
    </location>
</feature>
<comment type="caution">
    <text evidence="4">The sequence shown here is derived from an EMBL/GenBank/DDBJ whole genome shotgun (WGS) entry which is preliminary data.</text>
</comment>
<dbReference type="Gene3D" id="3.90.70.10">
    <property type="entry name" value="Cysteine proteinases"/>
    <property type="match status" value="1"/>
</dbReference>
<dbReference type="PANTHER" id="PTHR12411">
    <property type="entry name" value="CYSTEINE PROTEASE FAMILY C1-RELATED"/>
    <property type="match status" value="1"/>
</dbReference>
<dbReference type="Pfam" id="PF00112">
    <property type="entry name" value="Peptidase_C1"/>
    <property type="match status" value="1"/>
</dbReference>
<dbReference type="EMBL" id="JABMIG020000407">
    <property type="protein sequence ID" value="KAL3779051.1"/>
    <property type="molecule type" value="Genomic_DNA"/>
</dbReference>
<evidence type="ECO:0000256" key="2">
    <source>
        <dbReference type="ARBA" id="ARBA00023145"/>
    </source>
</evidence>
<evidence type="ECO:0000313" key="5">
    <source>
        <dbReference type="Proteomes" id="UP001516023"/>
    </source>
</evidence>
<dbReference type="FunFam" id="3.90.70.10:FF:000117">
    <property type="entry name" value="Probable papain cysteine protease"/>
    <property type="match status" value="1"/>
</dbReference>
<dbReference type="InterPro" id="IPR013128">
    <property type="entry name" value="Peptidase_C1A"/>
</dbReference>
<dbReference type="InterPro" id="IPR038765">
    <property type="entry name" value="Papain-like_cys_pep_sf"/>
</dbReference>
<accession>A0ABD3NUI2</accession>
<name>A0ABD3NUI2_9STRA</name>
<dbReference type="Proteomes" id="UP001516023">
    <property type="component" value="Unassembled WGS sequence"/>
</dbReference>
<keyword evidence="2" id="KW-0865">Zymogen</keyword>
<gene>
    <name evidence="4" type="ORF">HJC23_005991</name>
</gene>
<dbReference type="SUPFAM" id="SSF54001">
    <property type="entry name" value="Cysteine proteinases"/>
    <property type="match status" value="1"/>
</dbReference>
<reference evidence="4 5" key="1">
    <citation type="journal article" date="2020" name="G3 (Bethesda)">
        <title>Improved Reference Genome for Cyclotella cryptica CCMP332, a Model for Cell Wall Morphogenesis, Salinity Adaptation, and Lipid Production in Diatoms (Bacillariophyta).</title>
        <authorList>
            <person name="Roberts W.R."/>
            <person name="Downey K.M."/>
            <person name="Ruck E.C."/>
            <person name="Traller J.C."/>
            <person name="Alverson A.J."/>
        </authorList>
    </citation>
    <scope>NUCLEOTIDE SEQUENCE [LARGE SCALE GENOMIC DNA]</scope>
    <source>
        <strain evidence="4 5">CCMP332</strain>
    </source>
</reference>
<organism evidence="4 5">
    <name type="scientific">Cyclotella cryptica</name>
    <dbReference type="NCBI Taxonomy" id="29204"/>
    <lineage>
        <taxon>Eukaryota</taxon>
        <taxon>Sar</taxon>
        <taxon>Stramenopiles</taxon>
        <taxon>Ochrophyta</taxon>
        <taxon>Bacillariophyta</taxon>
        <taxon>Coscinodiscophyceae</taxon>
        <taxon>Thalassiosirophycidae</taxon>
        <taxon>Stephanodiscales</taxon>
        <taxon>Stephanodiscaceae</taxon>
        <taxon>Cyclotella</taxon>
    </lineage>
</organism>
<dbReference type="AlphaFoldDB" id="A0ABD3NUI2"/>
<proteinExistence type="inferred from homology"/>
<dbReference type="InterPro" id="IPR000668">
    <property type="entry name" value="Peptidase_C1A_C"/>
</dbReference>
<comment type="similarity">
    <text evidence="1">Belongs to the peptidase C1 family.</text>
</comment>
<evidence type="ECO:0000313" key="4">
    <source>
        <dbReference type="EMBL" id="KAL3779051.1"/>
    </source>
</evidence>
<dbReference type="PRINTS" id="PR00705">
    <property type="entry name" value="PAPAIN"/>
</dbReference>
<evidence type="ECO:0000256" key="1">
    <source>
        <dbReference type="ARBA" id="ARBA00008455"/>
    </source>
</evidence>